<dbReference type="InterPro" id="IPR008886">
    <property type="entry name" value="UPF0227/Esterase_YqiA"/>
</dbReference>
<gene>
    <name evidence="1" type="ORF">GCM10011363_42750</name>
</gene>
<keyword evidence="2" id="KW-1185">Reference proteome</keyword>
<dbReference type="PANTHER" id="PTHR35602">
    <property type="entry name" value="ESTERASE YQIA-RELATED"/>
    <property type="match status" value="1"/>
</dbReference>
<dbReference type="Gene3D" id="3.40.50.1820">
    <property type="entry name" value="alpha/beta hydrolase"/>
    <property type="match status" value="1"/>
</dbReference>
<dbReference type="PANTHER" id="PTHR35602:SF2">
    <property type="entry name" value="UPF0227 PROTEIN YCFP"/>
    <property type="match status" value="1"/>
</dbReference>
<evidence type="ECO:0000313" key="1">
    <source>
        <dbReference type="EMBL" id="GGC21525.1"/>
    </source>
</evidence>
<evidence type="ECO:0008006" key="3">
    <source>
        <dbReference type="Google" id="ProtNLM"/>
    </source>
</evidence>
<proteinExistence type="predicted"/>
<comment type="caution">
    <text evidence="1">The sequence shown here is derived from an EMBL/GenBank/DDBJ whole genome shotgun (WGS) entry which is preliminary data.</text>
</comment>
<sequence length="214" mass="23783">MVIDGAKSSHHDIADRIQPLIQNANVDRIYYCHGFASHFDSNKDKIRALSAVTIVDGNTVDYTLPPHKVFESFQKAMAIRKDYLVVGTSMGGFYAAWLGTELGLPYVAINPAVTPSHSLRKYIGEGSTHYGSRFILREETVEAYNALPFRTDGQGFVALDMGDKVIDPQVTLEVVGDTLPVVTFPDGSHRFDHMHELAAVVRSTFFRSPRRGRP</sequence>
<dbReference type="Proteomes" id="UP000645462">
    <property type="component" value="Unassembled WGS sequence"/>
</dbReference>
<name>A0ABQ1L9U2_9RHOB</name>
<dbReference type="RefSeq" id="WP_188484135.1">
    <property type="nucleotide sequence ID" value="NZ_BMFC01000020.1"/>
</dbReference>
<evidence type="ECO:0000313" key="2">
    <source>
        <dbReference type="Proteomes" id="UP000645462"/>
    </source>
</evidence>
<dbReference type="InterPro" id="IPR029058">
    <property type="entry name" value="AB_hydrolase_fold"/>
</dbReference>
<dbReference type="Pfam" id="PF05728">
    <property type="entry name" value="UPF0227"/>
    <property type="match status" value="1"/>
</dbReference>
<reference evidence="2" key="1">
    <citation type="journal article" date="2019" name="Int. J. Syst. Evol. Microbiol.">
        <title>The Global Catalogue of Microorganisms (GCM) 10K type strain sequencing project: providing services to taxonomists for standard genome sequencing and annotation.</title>
        <authorList>
            <consortium name="The Broad Institute Genomics Platform"/>
            <consortium name="The Broad Institute Genome Sequencing Center for Infectious Disease"/>
            <person name="Wu L."/>
            <person name="Ma J."/>
        </authorList>
    </citation>
    <scope>NUCLEOTIDE SEQUENCE [LARGE SCALE GENOMIC DNA]</scope>
    <source>
        <strain evidence="2">CGMCC 1.12478</strain>
    </source>
</reference>
<accession>A0ABQ1L9U2</accession>
<dbReference type="SUPFAM" id="SSF53474">
    <property type="entry name" value="alpha/beta-Hydrolases"/>
    <property type="match status" value="1"/>
</dbReference>
<organism evidence="1 2">
    <name type="scientific">Marivita lacus</name>
    <dbReference type="NCBI Taxonomy" id="1323742"/>
    <lineage>
        <taxon>Bacteria</taxon>
        <taxon>Pseudomonadati</taxon>
        <taxon>Pseudomonadota</taxon>
        <taxon>Alphaproteobacteria</taxon>
        <taxon>Rhodobacterales</taxon>
        <taxon>Roseobacteraceae</taxon>
        <taxon>Marivita</taxon>
    </lineage>
</organism>
<protein>
    <recommendedName>
        <fullName evidence="3">Alpha/beta hydrolase</fullName>
    </recommendedName>
</protein>
<dbReference type="EMBL" id="BMFC01000020">
    <property type="protein sequence ID" value="GGC21525.1"/>
    <property type="molecule type" value="Genomic_DNA"/>
</dbReference>